<feature type="compositionally biased region" description="Pro residues" evidence="1">
    <location>
        <begin position="475"/>
        <end position="488"/>
    </location>
</feature>
<gene>
    <name evidence="5" type="ORF">Pla100_58860</name>
</gene>
<evidence type="ECO:0000259" key="4">
    <source>
        <dbReference type="Pfam" id="PF20014"/>
    </source>
</evidence>
<dbReference type="InterPro" id="IPR045401">
    <property type="entry name" value="GAP1-M"/>
</dbReference>
<keyword evidence="6" id="KW-1185">Reference proteome</keyword>
<dbReference type="InterPro" id="IPR045402">
    <property type="entry name" value="GAP1-N2"/>
</dbReference>
<sequence length="775" mass="84217">MTQELVYTSAASGLKPGSKGFCTIAATNGIAPRTVTLLESLSGYRHAFPPNESPNPANPTAWMHLHTSGGDSLLSRVADAGLDYSGRSNKIAHHVLLSSNERTDAGPTAMLREDGNLLTTWQGPARWLTARNPHGGTLDPGKPASIPAMTWNALTGDAGWAGVLAQAAQAPTQPECYVIYGAGQEHQILALFDEAVALLPPSHRWQVTFNTFFSKLPPGMACQWRGILKGSPEHRLVPPHNRVVTIDLTASLAAAPDGPLVQYARTGDAVSAGELSALAAVDRIEPFHSGDAPTKRPQSRESGIASNHPNIPGGEGLSFANDQPPQLDLATNIINQEIVTTSRSRPKSRLPWIAFVASMLLAPMVVGGYAIWHTVHPSSIEPITKGPADPNIVQRDTRSITAPESTSELEIKPDSEPQTSEPPNTVDTADATMAIPNETMAIPAATMAIPSADTETQSAIELPVNPSDLVADPKPSLPPPPTSDPEPLPESIRLVYLLEPAMWRQWQRSGEQWNQDQSVDRRPLEMIPPTTVEVLTLASDGEMTVDEKFNYNSKTHTVVWGEPDRGILQPPSKVIRFEPGQVILQVNYAQRIGNRFLFATADDESTLLTLQGADTPVSGMNERLTVNLDLQNDKASVVVPLGAINPGLLSLADVTLRSSQPDRWRSVRIDEGIELERSFGKRQQLNAPPTRVSVNVRLRRNEEPRLLINATVEKPGEKARRQSSALPADQLDLGSVQTARNELPANHIDVDLIAEFRWQTRHYTTTLSQFRLAFK</sequence>
<dbReference type="Pfam" id="PF20013">
    <property type="entry name" value="GAP1-N2"/>
    <property type="match status" value="1"/>
</dbReference>
<feature type="transmembrane region" description="Helical" evidence="2">
    <location>
        <begin position="352"/>
        <end position="372"/>
    </location>
</feature>
<reference evidence="5 6" key="1">
    <citation type="submission" date="2019-02" db="EMBL/GenBank/DDBJ databases">
        <title>Deep-cultivation of Planctomycetes and their phenomic and genomic characterization uncovers novel biology.</title>
        <authorList>
            <person name="Wiegand S."/>
            <person name="Jogler M."/>
            <person name="Boedeker C."/>
            <person name="Pinto D."/>
            <person name="Vollmers J."/>
            <person name="Rivas-Marin E."/>
            <person name="Kohn T."/>
            <person name="Peeters S.H."/>
            <person name="Heuer A."/>
            <person name="Rast P."/>
            <person name="Oberbeckmann S."/>
            <person name="Bunk B."/>
            <person name="Jeske O."/>
            <person name="Meyerdierks A."/>
            <person name="Storesund J.E."/>
            <person name="Kallscheuer N."/>
            <person name="Luecker S."/>
            <person name="Lage O.M."/>
            <person name="Pohl T."/>
            <person name="Merkel B.J."/>
            <person name="Hornburger P."/>
            <person name="Mueller R.-W."/>
            <person name="Bruemmer F."/>
            <person name="Labrenz M."/>
            <person name="Spormann A.M."/>
            <person name="Op Den Camp H."/>
            <person name="Overmann J."/>
            <person name="Amann R."/>
            <person name="Jetten M.S.M."/>
            <person name="Mascher T."/>
            <person name="Medema M.H."/>
            <person name="Devos D.P."/>
            <person name="Kaster A.-K."/>
            <person name="Ovreas L."/>
            <person name="Rohde M."/>
            <person name="Galperin M.Y."/>
            <person name="Jogler C."/>
        </authorList>
    </citation>
    <scope>NUCLEOTIDE SEQUENCE [LARGE SCALE GENOMIC DNA]</scope>
    <source>
        <strain evidence="5 6">Pla100</strain>
    </source>
</reference>
<evidence type="ECO:0000256" key="2">
    <source>
        <dbReference type="SAM" id="Phobius"/>
    </source>
</evidence>
<dbReference type="AlphaFoldDB" id="A0A5C5ZLI8"/>
<dbReference type="RefSeq" id="WP_146582354.1">
    <property type="nucleotide sequence ID" value="NZ_SJPM01000025.1"/>
</dbReference>
<feature type="compositionally biased region" description="Polar residues" evidence="1">
    <location>
        <begin position="416"/>
        <end position="427"/>
    </location>
</feature>
<dbReference type="Pfam" id="PF20014">
    <property type="entry name" value="GAP1-M"/>
    <property type="match status" value="1"/>
</dbReference>
<dbReference type="Proteomes" id="UP000316213">
    <property type="component" value="Unassembled WGS sequence"/>
</dbReference>
<evidence type="ECO:0000313" key="6">
    <source>
        <dbReference type="Proteomes" id="UP000316213"/>
    </source>
</evidence>
<proteinExistence type="predicted"/>
<accession>A0A5C5ZLI8</accession>
<evidence type="ECO:0008006" key="7">
    <source>
        <dbReference type="Google" id="ProtNLM"/>
    </source>
</evidence>
<dbReference type="EMBL" id="SJPM01000025">
    <property type="protein sequence ID" value="TWT87847.1"/>
    <property type="molecule type" value="Genomic_DNA"/>
</dbReference>
<organism evidence="5 6">
    <name type="scientific">Neorhodopirellula pilleata</name>
    <dbReference type="NCBI Taxonomy" id="2714738"/>
    <lineage>
        <taxon>Bacteria</taxon>
        <taxon>Pseudomonadati</taxon>
        <taxon>Planctomycetota</taxon>
        <taxon>Planctomycetia</taxon>
        <taxon>Pirellulales</taxon>
        <taxon>Pirellulaceae</taxon>
        <taxon>Neorhodopirellula</taxon>
    </lineage>
</organism>
<dbReference type="OrthoDB" id="224753at2"/>
<keyword evidence="2" id="KW-0472">Membrane</keyword>
<protein>
    <recommendedName>
        <fullName evidence="7">Transmembrane protein</fullName>
    </recommendedName>
</protein>
<feature type="domain" description="GTPase-associated protein 1 N-terminal" evidence="3">
    <location>
        <begin position="1"/>
        <end position="115"/>
    </location>
</feature>
<feature type="region of interest" description="Disordered" evidence="1">
    <location>
        <begin position="398"/>
        <end position="429"/>
    </location>
</feature>
<feature type="compositionally biased region" description="Polar residues" evidence="1">
    <location>
        <begin position="300"/>
        <end position="309"/>
    </location>
</feature>
<feature type="domain" description="GTPase-associated protein 1 middle" evidence="4">
    <location>
        <begin position="154"/>
        <end position="249"/>
    </location>
</feature>
<keyword evidence="2" id="KW-0812">Transmembrane</keyword>
<keyword evidence="2" id="KW-1133">Transmembrane helix</keyword>
<evidence type="ECO:0000313" key="5">
    <source>
        <dbReference type="EMBL" id="TWT87847.1"/>
    </source>
</evidence>
<feature type="region of interest" description="Disordered" evidence="1">
    <location>
        <begin position="465"/>
        <end position="488"/>
    </location>
</feature>
<comment type="caution">
    <text evidence="5">The sequence shown here is derived from an EMBL/GenBank/DDBJ whole genome shotgun (WGS) entry which is preliminary data.</text>
</comment>
<name>A0A5C5ZLI8_9BACT</name>
<evidence type="ECO:0000256" key="1">
    <source>
        <dbReference type="SAM" id="MobiDB-lite"/>
    </source>
</evidence>
<evidence type="ECO:0000259" key="3">
    <source>
        <dbReference type="Pfam" id="PF20013"/>
    </source>
</evidence>
<feature type="compositionally biased region" description="Polar residues" evidence="1">
    <location>
        <begin position="399"/>
        <end position="408"/>
    </location>
</feature>
<feature type="region of interest" description="Disordered" evidence="1">
    <location>
        <begin position="286"/>
        <end position="324"/>
    </location>
</feature>